<dbReference type="SUPFAM" id="SSF47413">
    <property type="entry name" value="lambda repressor-like DNA-binding domains"/>
    <property type="match status" value="1"/>
</dbReference>
<dbReference type="InterPro" id="IPR001387">
    <property type="entry name" value="Cro/C1-type_HTH"/>
</dbReference>
<dbReference type="OrthoDB" id="5177725at2"/>
<dbReference type="Proteomes" id="UP000256661">
    <property type="component" value="Unassembled WGS sequence"/>
</dbReference>
<sequence>MIMARQADDPSIRRLFASSRGGPTVLRMLLGAQLRRLREDRNITRESAAYAIRASASKMSRLELGRVGIKERDVADLLTLYGLTEGPERAGLMSLVRQAAAPHWSDEYGDILPSWQEMYVALEEAAARLRTFEVQFVPSLLRTEEYTRAVTRLRHPRASTDDLERRVALEVARRRLLTRPDAPKLWAVIDESALRRQLGGREVMHDQLVHLLELSALPSVTLQIAPFERGLGAPGGPFTIMRFAEPDLPDVVYLEQLDSAQYLDKRQEIDLYSRTMDTLCAQAAPPDRTPQFLRELIRRADSE</sequence>
<dbReference type="Gene3D" id="1.10.260.40">
    <property type="entry name" value="lambda repressor-like DNA-binding domains"/>
    <property type="match status" value="1"/>
</dbReference>
<accession>A0A3D9STG2</accession>
<dbReference type="RefSeq" id="WP_116022806.1">
    <property type="nucleotide sequence ID" value="NZ_QTTT01000001.1"/>
</dbReference>
<dbReference type="InterPro" id="IPR043917">
    <property type="entry name" value="DUF5753"/>
</dbReference>
<feature type="domain" description="DUF5753" evidence="1">
    <location>
        <begin position="118"/>
        <end position="295"/>
    </location>
</feature>
<reference evidence="2 3" key="1">
    <citation type="submission" date="2018-08" db="EMBL/GenBank/DDBJ databases">
        <title>Sequencing the genomes of 1000 actinobacteria strains.</title>
        <authorList>
            <person name="Klenk H.-P."/>
        </authorList>
    </citation>
    <scope>NUCLEOTIDE SEQUENCE [LARGE SCALE GENOMIC DNA]</scope>
    <source>
        <strain evidence="2 3">DSM 43927</strain>
    </source>
</reference>
<evidence type="ECO:0000259" key="1">
    <source>
        <dbReference type="Pfam" id="PF19054"/>
    </source>
</evidence>
<proteinExistence type="predicted"/>
<organism evidence="2 3">
    <name type="scientific">Thermomonospora umbrina</name>
    <dbReference type="NCBI Taxonomy" id="111806"/>
    <lineage>
        <taxon>Bacteria</taxon>
        <taxon>Bacillati</taxon>
        <taxon>Actinomycetota</taxon>
        <taxon>Actinomycetes</taxon>
        <taxon>Streptosporangiales</taxon>
        <taxon>Thermomonosporaceae</taxon>
        <taxon>Thermomonospora</taxon>
    </lineage>
</organism>
<dbReference type="GO" id="GO:0003677">
    <property type="term" value="F:DNA binding"/>
    <property type="evidence" value="ECO:0007669"/>
    <property type="project" value="InterPro"/>
</dbReference>
<evidence type="ECO:0000313" key="3">
    <source>
        <dbReference type="Proteomes" id="UP000256661"/>
    </source>
</evidence>
<dbReference type="AlphaFoldDB" id="A0A3D9STG2"/>
<dbReference type="EMBL" id="QTTT01000001">
    <property type="protein sequence ID" value="REE97293.1"/>
    <property type="molecule type" value="Genomic_DNA"/>
</dbReference>
<dbReference type="CDD" id="cd00093">
    <property type="entry name" value="HTH_XRE"/>
    <property type="match status" value="1"/>
</dbReference>
<dbReference type="Pfam" id="PF19054">
    <property type="entry name" value="DUF5753"/>
    <property type="match status" value="1"/>
</dbReference>
<protein>
    <submittedName>
        <fullName evidence="2">Helix-turn-helix protein</fullName>
    </submittedName>
</protein>
<evidence type="ECO:0000313" key="2">
    <source>
        <dbReference type="EMBL" id="REE97293.1"/>
    </source>
</evidence>
<name>A0A3D9STG2_9ACTN</name>
<gene>
    <name evidence="2" type="ORF">DFJ69_2759</name>
</gene>
<dbReference type="Pfam" id="PF13560">
    <property type="entry name" value="HTH_31"/>
    <property type="match status" value="1"/>
</dbReference>
<keyword evidence="3" id="KW-1185">Reference proteome</keyword>
<dbReference type="InterPro" id="IPR010982">
    <property type="entry name" value="Lambda_DNA-bd_dom_sf"/>
</dbReference>
<comment type="caution">
    <text evidence="2">The sequence shown here is derived from an EMBL/GenBank/DDBJ whole genome shotgun (WGS) entry which is preliminary data.</text>
</comment>